<dbReference type="PROSITE" id="PS50109">
    <property type="entry name" value="HIS_KIN"/>
    <property type="match status" value="1"/>
</dbReference>
<accession>A0A1E5QAY0</accession>
<dbReference type="InterPro" id="IPR004358">
    <property type="entry name" value="Sig_transdc_His_kin-like_C"/>
</dbReference>
<dbReference type="Pfam" id="PF02518">
    <property type="entry name" value="HATPase_c"/>
    <property type="match status" value="1"/>
</dbReference>
<dbReference type="PRINTS" id="PR00344">
    <property type="entry name" value="BCTRLSENSOR"/>
</dbReference>
<dbReference type="InterPro" id="IPR003660">
    <property type="entry name" value="HAMP_dom"/>
</dbReference>
<sequence>MLGRSVSVRLILLSVAWIAAALVIGGLVLSHHFRVHVETSFDFGLERHVEELVSYVEVVDDHLVLKNRPTDPSYQRPLSGWYWEIVAGDQVFGRSRSLWDQVLDMKSLRGHHPQSGQTKNFFMDGPRGEKLRAVSKTFVLPGFDKDVIITFTGPAKVLDQAVEEFSETLVGSLFLLGLGLVAAVVVQVILGLRPLKLVRQKLAAIHAGESDRMSGTFPSEVEPLVHDLNKLLDHNAQVIERARTHAGNLAHALKTPLAVLSNEADGKHSECAGTVGEQVQIMNELVSRHLARARAAGGMGVPGLKADVGEIVTELKRTLVRIHQGKNDGAGVIISLVNVQGQDIGGDRQDIQEMLGNLMDNACKWARTQVRVSAQRIGRDIILDIDDDGPGIPEDQRSAVLQRGKRLDEATPGSGLGLNIVLELAQLYQGNLSLGRSDLGGLRVRLQLRAA</sequence>
<evidence type="ECO:0000256" key="11">
    <source>
        <dbReference type="SAM" id="Phobius"/>
    </source>
</evidence>
<dbReference type="EMBL" id="MCGG01000008">
    <property type="protein sequence ID" value="OEJ69185.1"/>
    <property type="molecule type" value="Genomic_DNA"/>
</dbReference>
<dbReference type="SUPFAM" id="SSF47384">
    <property type="entry name" value="Homodimeric domain of signal transducing histidine kinase"/>
    <property type="match status" value="1"/>
</dbReference>
<protein>
    <recommendedName>
        <fullName evidence="3">histidine kinase</fullName>
        <ecNumber evidence="3">2.7.13.3</ecNumber>
    </recommendedName>
</protein>
<gene>
    <name evidence="14" type="ORF">BEN30_03570</name>
</gene>
<keyword evidence="7" id="KW-0418">Kinase</keyword>
<evidence type="ECO:0000256" key="10">
    <source>
        <dbReference type="ARBA" id="ARBA00023136"/>
    </source>
</evidence>
<feature type="domain" description="HAMP" evidence="13">
    <location>
        <begin position="189"/>
        <end position="240"/>
    </location>
</feature>
<name>A0A1E5QAY0_9PROT</name>
<evidence type="ECO:0000256" key="3">
    <source>
        <dbReference type="ARBA" id="ARBA00012438"/>
    </source>
</evidence>
<dbReference type="GO" id="GO:0000155">
    <property type="term" value="F:phosphorelay sensor kinase activity"/>
    <property type="evidence" value="ECO:0007669"/>
    <property type="project" value="InterPro"/>
</dbReference>
<evidence type="ECO:0000256" key="2">
    <source>
        <dbReference type="ARBA" id="ARBA00004370"/>
    </source>
</evidence>
<keyword evidence="8 11" id="KW-1133">Transmembrane helix</keyword>
<comment type="catalytic activity">
    <reaction evidence="1">
        <text>ATP + protein L-histidine = ADP + protein N-phospho-L-histidine.</text>
        <dbReference type="EC" id="2.7.13.3"/>
    </reaction>
</comment>
<dbReference type="OrthoDB" id="9809567at2"/>
<comment type="caution">
    <text evidence="14">The sequence shown here is derived from an EMBL/GenBank/DDBJ whole genome shotgun (WGS) entry which is preliminary data.</text>
</comment>
<dbReference type="SMART" id="SM00387">
    <property type="entry name" value="HATPase_c"/>
    <property type="match status" value="1"/>
</dbReference>
<dbReference type="Gene3D" id="3.30.565.10">
    <property type="entry name" value="Histidine kinase-like ATPase, C-terminal domain"/>
    <property type="match status" value="1"/>
</dbReference>
<keyword evidence="5" id="KW-0808">Transferase</keyword>
<comment type="subcellular location">
    <subcellularLocation>
        <location evidence="2">Membrane</location>
    </subcellularLocation>
</comment>
<evidence type="ECO:0000313" key="14">
    <source>
        <dbReference type="EMBL" id="OEJ69185.1"/>
    </source>
</evidence>
<dbReference type="STRING" id="28181.BEN30_03570"/>
<dbReference type="EC" id="2.7.13.3" evidence="3"/>
<dbReference type="PROSITE" id="PS50885">
    <property type="entry name" value="HAMP"/>
    <property type="match status" value="1"/>
</dbReference>
<feature type="domain" description="Histidine kinase" evidence="12">
    <location>
        <begin position="248"/>
        <end position="451"/>
    </location>
</feature>
<evidence type="ECO:0000256" key="7">
    <source>
        <dbReference type="ARBA" id="ARBA00022777"/>
    </source>
</evidence>
<dbReference type="Proteomes" id="UP000095347">
    <property type="component" value="Unassembled WGS sequence"/>
</dbReference>
<keyword evidence="10 11" id="KW-0472">Membrane</keyword>
<dbReference type="InterPro" id="IPR003594">
    <property type="entry name" value="HATPase_dom"/>
</dbReference>
<proteinExistence type="predicted"/>
<dbReference type="AlphaFoldDB" id="A0A1E5QAY0"/>
<dbReference type="InterPro" id="IPR036097">
    <property type="entry name" value="HisK_dim/P_sf"/>
</dbReference>
<evidence type="ECO:0000256" key="1">
    <source>
        <dbReference type="ARBA" id="ARBA00000085"/>
    </source>
</evidence>
<evidence type="ECO:0000256" key="8">
    <source>
        <dbReference type="ARBA" id="ARBA00022989"/>
    </source>
</evidence>
<evidence type="ECO:0000256" key="5">
    <source>
        <dbReference type="ARBA" id="ARBA00022679"/>
    </source>
</evidence>
<evidence type="ECO:0000313" key="15">
    <source>
        <dbReference type="Proteomes" id="UP000095347"/>
    </source>
</evidence>
<evidence type="ECO:0000256" key="4">
    <source>
        <dbReference type="ARBA" id="ARBA00022553"/>
    </source>
</evidence>
<feature type="transmembrane region" description="Helical" evidence="11">
    <location>
        <begin position="169"/>
        <end position="192"/>
    </location>
</feature>
<dbReference type="RefSeq" id="WP_069956650.1">
    <property type="nucleotide sequence ID" value="NZ_MCGG01000008.1"/>
</dbReference>
<dbReference type="InterPro" id="IPR036890">
    <property type="entry name" value="HATPase_C_sf"/>
</dbReference>
<dbReference type="Gene3D" id="1.10.287.130">
    <property type="match status" value="1"/>
</dbReference>
<evidence type="ECO:0000256" key="6">
    <source>
        <dbReference type="ARBA" id="ARBA00022692"/>
    </source>
</evidence>
<keyword evidence="9" id="KW-0902">Two-component regulatory system</keyword>
<dbReference type="PANTHER" id="PTHR45436:SF5">
    <property type="entry name" value="SENSOR HISTIDINE KINASE TRCS"/>
    <property type="match status" value="1"/>
</dbReference>
<reference evidence="15" key="1">
    <citation type="submission" date="2016-07" db="EMBL/GenBank/DDBJ databases">
        <authorList>
            <person name="Florea S."/>
            <person name="Webb J.S."/>
            <person name="Jaromczyk J."/>
            <person name="Schardl C.L."/>
        </authorList>
    </citation>
    <scope>NUCLEOTIDE SEQUENCE [LARGE SCALE GENOMIC DNA]</scope>
    <source>
        <strain evidence="15">MV-1</strain>
    </source>
</reference>
<dbReference type="SUPFAM" id="SSF55874">
    <property type="entry name" value="ATPase domain of HSP90 chaperone/DNA topoisomerase II/histidine kinase"/>
    <property type="match status" value="1"/>
</dbReference>
<evidence type="ECO:0000256" key="9">
    <source>
        <dbReference type="ARBA" id="ARBA00023012"/>
    </source>
</evidence>
<keyword evidence="15" id="KW-1185">Reference proteome</keyword>
<dbReference type="InterPro" id="IPR050428">
    <property type="entry name" value="TCS_sensor_his_kinase"/>
</dbReference>
<organism evidence="14 15">
    <name type="scientific">Magnetovibrio blakemorei</name>
    <dbReference type="NCBI Taxonomy" id="28181"/>
    <lineage>
        <taxon>Bacteria</taxon>
        <taxon>Pseudomonadati</taxon>
        <taxon>Pseudomonadota</taxon>
        <taxon>Alphaproteobacteria</taxon>
        <taxon>Rhodospirillales</taxon>
        <taxon>Magnetovibrionaceae</taxon>
        <taxon>Magnetovibrio</taxon>
    </lineage>
</organism>
<dbReference type="PANTHER" id="PTHR45436">
    <property type="entry name" value="SENSOR HISTIDINE KINASE YKOH"/>
    <property type="match status" value="1"/>
</dbReference>
<dbReference type="InterPro" id="IPR005467">
    <property type="entry name" value="His_kinase_dom"/>
</dbReference>
<evidence type="ECO:0000259" key="12">
    <source>
        <dbReference type="PROSITE" id="PS50109"/>
    </source>
</evidence>
<keyword evidence="6 11" id="KW-0812">Transmembrane</keyword>
<evidence type="ECO:0000259" key="13">
    <source>
        <dbReference type="PROSITE" id="PS50885"/>
    </source>
</evidence>
<dbReference type="GO" id="GO:0005886">
    <property type="term" value="C:plasma membrane"/>
    <property type="evidence" value="ECO:0007669"/>
    <property type="project" value="TreeGrafter"/>
</dbReference>
<keyword evidence="4" id="KW-0597">Phosphoprotein</keyword>